<evidence type="ECO:0000256" key="4">
    <source>
        <dbReference type="ARBA" id="ARBA00022801"/>
    </source>
</evidence>
<dbReference type="GO" id="GO:0004190">
    <property type="term" value="F:aspartic-type endopeptidase activity"/>
    <property type="evidence" value="ECO:0007669"/>
    <property type="project" value="InterPro"/>
</dbReference>
<name>A0A6J5YMH2_9ZZZZ</name>
<dbReference type="NCBIfam" id="TIGR00077">
    <property type="entry name" value="lspA"/>
    <property type="match status" value="1"/>
</dbReference>
<dbReference type="Pfam" id="PF01252">
    <property type="entry name" value="Peptidase_A8"/>
    <property type="match status" value="1"/>
</dbReference>
<keyword evidence="2" id="KW-0645">Protease</keyword>
<accession>A0A6J5YMH2</accession>
<evidence type="ECO:0000256" key="2">
    <source>
        <dbReference type="ARBA" id="ARBA00022670"/>
    </source>
</evidence>
<keyword evidence="6 7" id="KW-0472">Membrane</keyword>
<evidence type="ECO:0000256" key="5">
    <source>
        <dbReference type="ARBA" id="ARBA00022989"/>
    </source>
</evidence>
<keyword evidence="1" id="KW-1003">Cell membrane</keyword>
<organism evidence="8">
    <name type="scientific">freshwater metagenome</name>
    <dbReference type="NCBI Taxonomy" id="449393"/>
    <lineage>
        <taxon>unclassified sequences</taxon>
        <taxon>metagenomes</taxon>
        <taxon>ecological metagenomes</taxon>
    </lineage>
</organism>
<dbReference type="PRINTS" id="PR00781">
    <property type="entry name" value="LIPOSIGPTASE"/>
</dbReference>
<protein>
    <submittedName>
        <fullName evidence="8">Unannotated protein</fullName>
    </submittedName>
</protein>
<evidence type="ECO:0000313" key="8">
    <source>
        <dbReference type="EMBL" id="CAB4330896.1"/>
    </source>
</evidence>
<keyword evidence="5 7" id="KW-1133">Transmembrane helix</keyword>
<evidence type="ECO:0000256" key="1">
    <source>
        <dbReference type="ARBA" id="ARBA00022475"/>
    </source>
</evidence>
<feature type="transmembrane region" description="Helical" evidence="7">
    <location>
        <begin position="92"/>
        <end position="110"/>
    </location>
</feature>
<dbReference type="PANTHER" id="PTHR33695:SF1">
    <property type="entry name" value="LIPOPROTEIN SIGNAL PEPTIDASE"/>
    <property type="match status" value="1"/>
</dbReference>
<dbReference type="AlphaFoldDB" id="A0A6J5YMH2"/>
<keyword evidence="4" id="KW-0378">Hydrolase</keyword>
<evidence type="ECO:0000256" key="6">
    <source>
        <dbReference type="ARBA" id="ARBA00023136"/>
    </source>
</evidence>
<gene>
    <name evidence="8" type="ORF">UFOPK3820_00160</name>
</gene>
<keyword evidence="3 7" id="KW-0812">Transmembrane</keyword>
<dbReference type="InterPro" id="IPR001872">
    <property type="entry name" value="Peptidase_A8"/>
</dbReference>
<dbReference type="HAMAP" id="MF_00161">
    <property type="entry name" value="LspA"/>
    <property type="match status" value="1"/>
</dbReference>
<dbReference type="GO" id="GO:0006508">
    <property type="term" value="P:proteolysis"/>
    <property type="evidence" value="ECO:0007669"/>
    <property type="project" value="UniProtKB-KW"/>
</dbReference>
<dbReference type="EMBL" id="CAESAB010000003">
    <property type="protein sequence ID" value="CAB4330896.1"/>
    <property type="molecule type" value="Genomic_DNA"/>
</dbReference>
<proteinExistence type="inferred from homology"/>
<sequence>MRQRQLPSRLIWVTAWCIWLFDFATKQWAVSALATTPVKVLGDFLTLTLVRNSGAAFSFATGFAIVFALLSLAVVIGVTYYSTRISSRGWQATAGLLLGGVLGNLTDRIFREPSFLSGNVIDWIQIPNWPVFNIADSAIVVAAFLAFYLTMRNIPPITPVR</sequence>
<dbReference type="GO" id="GO:0016020">
    <property type="term" value="C:membrane"/>
    <property type="evidence" value="ECO:0007669"/>
    <property type="project" value="InterPro"/>
</dbReference>
<dbReference type="PANTHER" id="PTHR33695">
    <property type="entry name" value="LIPOPROTEIN SIGNAL PEPTIDASE"/>
    <property type="match status" value="1"/>
</dbReference>
<feature type="transmembrane region" description="Helical" evidence="7">
    <location>
        <begin position="56"/>
        <end position="80"/>
    </location>
</feature>
<evidence type="ECO:0000256" key="7">
    <source>
        <dbReference type="SAM" id="Phobius"/>
    </source>
</evidence>
<evidence type="ECO:0000256" key="3">
    <source>
        <dbReference type="ARBA" id="ARBA00022692"/>
    </source>
</evidence>
<reference evidence="8" key="1">
    <citation type="submission" date="2020-05" db="EMBL/GenBank/DDBJ databases">
        <authorList>
            <person name="Chiriac C."/>
            <person name="Salcher M."/>
            <person name="Ghai R."/>
            <person name="Kavagutti S V."/>
        </authorList>
    </citation>
    <scope>NUCLEOTIDE SEQUENCE</scope>
</reference>
<feature type="transmembrane region" description="Helical" evidence="7">
    <location>
        <begin position="130"/>
        <end position="151"/>
    </location>
</feature>